<dbReference type="Proteomes" id="UP000198901">
    <property type="component" value="Unassembled WGS sequence"/>
</dbReference>
<dbReference type="InterPro" id="IPR011991">
    <property type="entry name" value="ArsR-like_HTH"/>
</dbReference>
<dbReference type="RefSeq" id="WP_093197596.1">
    <property type="nucleotide sequence ID" value="NZ_FNGS01000001.1"/>
</dbReference>
<evidence type="ECO:0000313" key="5">
    <source>
        <dbReference type="EMBL" id="SDL29305.1"/>
    </source>
</evidence>
<protein>
    <submittedName>
        <fullName evidence="5">Transcriptional regulator, ArsR family</fullName>
    </submittedName>
</protein>
<accession>A0A1G9IW81</accession>
<dbReference type="PRINTS" id="PR00778">
    <property type="entry name" value="HTHARSR"/>
</dbReference>
<dbReference type="OrthoDB" id="9798835at2"/>
<dbReference type="AlphaFoldDB" id="A0A1G9IW81"/>
<keyword evidence="2" id="KW-0238">DNA-binding</keyword>
<evidence type="ECO:0000259" key="4">
    <source>
        <dbReference type="PROSITE" id="PS50987"/>
    </source>
</evidence>
<dbReference type="PANTHER" id="PTHR33154">
    <property type="entry name" value="TRANSCRIPTIONAL REGULATOR, ARSR FAMILY"/>
    <property type="match status" value="1"/>
</dbReference>
<proteinExistence type="predicted"/>
<name>A0A1G9IW81_9BACT</name>
<dbReference type="STRING" id="563176.SAMN04488090_0644"/>
<evidence type="ECO:0000256" key="3">
    <source>
        <dbReference type="ARBA" id="ARBA00023163"/>
    </source>
</evidence>
<feature type="domain" description="HTH arsR-type" evidence="4">
    <location>
        <begin position="6"/>
        <end position="100"/>
    </location>
</feature>
<dbReference type="GO" id="GO:0003700">
    <property type="term" value="F:DNA-binding transcription factor activity"/>
    <property type="evidence" value="ECO:0007669"/>
    <property type="project" value="InterPro"/>
</dbReference>
<dbReference type="SMART" id="SM00418">
    <property type="entry name" value="HTH_ARSR"/>
    <property type="match status" value="1"/>
</dbReference>
<dbReference type="Pfam" id="PF12840">
    <property type="entry name" value="HTH_20"/>
    <property type="match status" value="1"/>
</dbReference>
<reference evidence="5 6" key="1">
    <citation type="submission" date="2016-10" db="EMBL/GenBank/DDBJ databases">
        <authorList>
            <person name="de Groot N.N."/>
        </authorList>
    </citation>
    <scope>NUCLEOTIDE SEQUENCE [LARGE SCALE GENOMIC DNA]</scope>
    <source>
        <strain evidence="5 6">DSM 21668</strain>
    </source>
</reference>
<dbReference type="InterPro" id="IPR001845">
    <property type="entry name" value="HTH_ArsR_DNA-bd_dom"/>
</dbReference>
<dbReference type="PROSITE" id="PS50987">
    <property type="entry name" value="HTH_ARSR_2"/>
    <property type="match status" value="1"/>
</dbReference>
<dbReference type="InterPro" id="IPR051081">
    <property type="entry name" value="HTH_MetalResp_TranReg"/>
</dbReference>
<dbReference type="InterPro" id="IPR036390">
    <property type="entry name" value="WH_DNA-bd_sf"/>
</dbReference>
<dbReference type="Gene3D" id="1.10.10.10">
    <property type="entry name" value="Winged helix-like DNA-binding domain superfamily/Winged helix DNA-binding domain"/>
    <property type="match status" value="1"/>
</dbReference>
<sequence length="112" mass="12389">MKQYPHPTADQINLTCVLHALSDPVRLNFVRCLAEQLCEQRCGAIPTPVAKSTMSHHIRVLRESGLIRVRTEGTQSLTSLRKDEIEAKFPGLLAAVLEAAKEDEAIIALSEK</sequence>
<dbReference type="PANTHER" id="PTHR33154:SF12">
    <property type="entry name" value="TRANSCRIPTIONAL REGULATORY PROTEIN"/>
    <property type="match status" value="1"/>
</dbReference>
<organism evidence="5 6">
    <name type="scientific">Siphonobacter aquaeclarae</name>
    <dbReference type="NCBI Taxonomy" id="563176"/>
    <lineage>
        <taxon>Bacteria</taxon>
        <taxon>Pseudomonadati</taxon>
        <taxon>Bacteroidota</taxon>
        <taxon>Cytophagia</taxon>
        <taxon>Cytophagales</taxon>
        <taxon>Cytophagaceae</taxon>
        <taxon>Siphonobacter</taxon>
    </lineage>
</organism>
<evidence type="ECO:0000313" key="6">
    <source>
        <dbReference type="Proteomes" id="UP000198901"/>
    </source>
</evidence>
<evidence type="ECO:0000256" key="1">
    <source>
        <dbReference type="ARBA" id="ARBA00023015"/>
    </source>
</evidence>
<keyword evidence="6" id="KW-1185">Reference proteome</keyword>
<keyword evidence="1" id="KW-0805">Transcription regulation</keyword>
<dbReference type="EMBL" id="FNGS01000001">
    <property type="protein sequence ID" value="SDL29305.1"/>
    <property type="molecule type" value="Genomic_DNA"/>
</dbReference>
<dbReference type="GO" id="GO:0003677">
    <property type="term" value="F:DNA binding"/>
    <property type="evidence" value="ECO:0007669"/>
    <property type="project" value="UniProtKB-KW"/>
</dbReference>
<dbReference type="SUPFAM" id="SSF46785">
    <property type="entry name" value="Winged helix' DNA-binding domain"/>
    <property type="match status" value="1"/>
</dbReference>
<keyword evidence="3" id="KW-0804">Transcription</keyword>
<evidence type="ECO:0000256" key="2">
    <source>
        <dbReference type="ARBA" id="ARBA00023125"/>
    </source>
</evidence>
<gene>
    <name evidence="5" type="ORF">SAMN04488090_0644</name>
</gene>
<dbReference type="CDD" id="cd00090">
    <property type="entry name" value="HTH_ARSR"/>
    <property type="match status" value="1"/>
</dbReference>
<dbReference type="InterPro" id="IPR036388">
    <property type="entry name" value="WH-like_DNA-bd_sf"/>
</dbReference>